<protein>
    <submittedName>
        <fullName evidence="1">Uncharacterized protein</fullName>
    </submittedName>
</protein>
<dbReference type="Proteomes" id="UP000192320">
    <property type="component" value="Unassembled WGS sequence"/>
</dbReference>
<accession>A0A7I7RAA1</accession>
<dbReference type="Pfam" id="PF11139">
    <property type="entry name" value="SfLAP"/>
    <property type="match status" value="1"/>
</dbReference>
<reference evidence="1 2" key="1">
    <citation type="submission" date="2017-02" db="EMBL/GenBank/DDBJ databases">
        <title>The new phylogeny of genus Mycobacterium.</title>
        <authorList>
            <person name="Tortoli E."/>
            <person name="Trovato A."/>
            <person name="Cirillo D.M."/>
        </authorList>
    </citation>
    <scope>NUCLEOTIDE SEQUENCE [LARGE SCALE GENOMIC DNA]</scope>
    <source>
        <strain evidence="1 2">DSM 45633</strain>
    </source>
</reference>
<keyword evidence="2" id="KW-1185">Reference proteome</keyword>
<organism evidence="1 2">
    <name type="scientific">Mycolicibacter minnesotensis</name>
    <dbReference type="NCBI Taxonomy" id="1118379"/>
    <lineage>
        <taxon>Bacteria</taxon>
        <taxon>Bacillati</taxon>
        <taxon>Actinomycetota</taxon>
        <taxon>Actinomycetes</taxon>
        <taxon>Mycobacteriales</taxon>
        <taxon>Mycobacteriaceae</taxon>
        <taxon>Mycolicibacter</taxon>
    </lineage>
</organism>
<proteinExistence type="predicted"/>
<comment type="caution">
    <text evidence="1">The sequence shown here is derived from an EMBL/GenBank/DDBJ whole genome shotgun (WGS) entry which is preliminary data.</text>
</comment>
<dbReference type="OrthoDB" id="4753036at2"/>
<dbReference type="InterPro" id="IPR021315">
    <property type="entry name" value="Gap/Sap"/>
</dbReference>
<evidence type="ECO:0000313" key="2">
    <source>
        <dbReference type="Proteomes" id="UP000192320"/>
    </source>
</evidence>
<name>A0A7I7RAA1_9MYCO</name>
<gene>
    <name evidence="1" type="ORF">BST33_04415</name>
</gene>
<dbReference type="EMBL" id="MVHZ01000003">
    <property type="protein sequence ID" value="ORB03197.1"/>
    <property type="molecule type" value="Genomic_DNA"/>
</dbReference>
<sequence length="213" mass="22459">MRVELASLALVIALSPASVVPAILMLHTPRPLASGWAFAAGWTLSLALFTGLFVRIAGELPGLGGPPQQWIRTATAGLAALLIAAGIVTWMRRGRSERAPVWLRALDSVTPHRAATAAPVLVSLNPKVLAACAAAGFSVSSTAQTNLAPWADVTVFVLFASATVILPVLSYAIWRERMNEPLQRLKSALERHHAAILAVVLIAVGLMLLLQAA</sequence>
<dbReference type="AlphaFoldDB" id="A0A7I7RAA1"/>
<evidence type="ECO:0000313" key="1">
    <source>
        <dbReference type="EMBL" id="ORB03197.1"/>
    </source>
</evidence>